<gene>
    <name evidence="3" type="ORF">AMTR_s00151p00069160</name>
</gene>
<name>W1NJ06_AMBTC</name>
<feature type="signal peptide" evidence="2">
    <location>
        <begin position="1"/>
        <end position="21"/>
    </location>
</feature>
<dbReference type="AlphaFoldDB" id="W1NJ06"/>
<keyword evidence="4" id="KW-1185">Reference proteome</keyword>
<dbReference type="OMA" id="THRNESK"/>
<organism evidence="3 4">
    <name type="scientific">Amborella trichopoda</name>
    <dbReference type="NCBI Taxonomy" id="13333"/>
    <lineage>
        <taxon>Eukaryota</taxon>
        <taxon>Viridiplantae</taxon>
        <taxon>Streptophyta</taxon>
        <taxon>Embryophyta</taxon>
        <taxon>Tracheophyta</taxon>
        <taxon>Spermatophyta</taxon>
        <taxon>Magnoliopsida</taxon>
        <taxon>Amborellales</taxon>
        <taxon>Amborellaceae</taxon>
        <taxon>Amborella</taxon>
    </lineage>
</organism>
<dbReference type="Proteomes" id="UP000017836">
    <property type="component" value="Unassembled WGS sequence"/>
</dbReference>
<evidence type="ECO:0000256" key="1">
    <source>
        <dbReference type="ARBA" id="ARBA00010582"/>
    </source>
</evidence>
<dbReference type="EMBL" id="KI397475">
    <property type="protein sequence ID" value="ERM95508.1"/>
    <property type="molecule type" value="Genomic_DNA"/>
</dbReference>
<evidence type="ECO:0000313" key="3">
    <source>
        <dbReference type="EMBL" id="ERM95508.1"/>
    </source>
</evidence>
<dbReference type="InterPro" id="IPR003854">
    <property type="entry name" value="GASA"/>
</dbReference>
<dbReference type="eggNOG" id="ENOG502S56K">
    <property type="taxonomic scope" value="Eukaryota"/>
</dbReference>
<dbReference type="PANTHER" id="PTHR23201:SF149">
    <property type="entry name" value="GIBBERELLIN STIMULATED TRANSCRIPT RELATED PROTEIN 2"/>
    <property type="match status" value="1"/>
</dbReference>
<dbReference type="STRING" id="13333.W1NJ06"/>
<reference evidence="4" key="1">
    <citation type="journal article" date="2013" name="Science">
        <title>The Amborella genome and the evolution of flowering plants.</title>
        <authorList>
            <consortium name="Amborella Genome Project"/>
        </authorList>
    </citation>
    <scope>NUCLEOTIDE SEQUENCE [LARGE SCALE GENOMIC DNA]</scope>
</reference>
<keyword evidence="2" id="KW-0732">Signal</keyword>
<dbReference type="HOGENOM" id="CLU_142643_0_0_1"/>
<dbReference type="KEGG" id="atr:18423417"/>
<evidence type="ECO:0000313" key="4">
    <source>
        <dbReference type="Proteomes" id="UP000017836"/>
    </source>
</evidence>
<dbReference type="OrthoDB" id="1850441at2759"/>
<evidence type="ECO:0000256" key="2">
    <source>
        <dbReference type="SAM" id="SignalP"/>
    </source>
</evidence>
<dbReference type="PANTHER" id="PTHR23201">
    <property type="entry name" value="EXTENSIN, PROLINE-RICH PROTEIN"/>
    <property type="match status" value="1"/>
</dbReference>
<sequence>MALRELLLYIVLLLVISQMSSQSYQDEDQDIDLNQIPGSGGNGSSKVGIDCPKLCGERCKLHSRPNRCLRACGTCCDRCQCVPPGTSGNKEVCGTCYINMTTHRNESKCP</sequence>
<feature type="chain" id="PRO_5004806699" evidence="2">
    <location>
        <begin position="22"/>
        <end position="110"/>
    </location>
</feature>
<proteinExistence type="inferred from homology"/>
<dbReference type="Gramene" id="ERM95508">
    <property type="protein sequence ID" value="ERM95508"/>
    <property type="gene ID" value="AMTR_s00151p00069160"/>
</dbReference>
<accession>W1NJ06</accession>
<protein>
    <submittedName>
        <fullName evidence="3">Uncharacterized protein</fullName>
    </submittedName>
</protein>
<comment type="similarity">
    <text evidence="1">Belongs to the GASA family.</text>
</comment>
<dbReference type="Pfam" id="PF02704">
    <property type="entry name" value="GASA"/>
    <property type="match status" value="1"/>
</dbReference>